<protein>
    <submittedName>
        <fullName evidence="1">Putative secreted protein</fullName>
    </submittedName>
</protein>
<proteinExistence type="predicted"/>
<name>A0A2M4CCK6_9DIPT</name>
<sequence length="77" mass="8261">MDAPTSSLMSLFLYSSCSGVSGSVVPLPSNVLESFFTKSPILSYPTANVLASLSGSSWKRPSFISRIRLSTRSVISR</sequence>
<dbReference type="EMBL" id="GGFJ01013814">
    <property type="protein sequence ID" value="MBW62955.1"/>
    <property type="molecule type" value="Transcribed_RNA"/>
</dbReference>
<accession>A0A2M4CCK6</accession>
<evidence type="ECO:0000313" key="1">
    <source>
        <dbReference type="EMBL" id="MBW62955.1"/>
    </source>
</evidence>
<dbReference type="AlphaFoldDB" id="A0A2M4CCK6"/>
<reference evidence="1" key="1">
    <citation type="submission" date="2018-01" db="EMBL/GenBank/DDBJ databases">
        <title>An insight into the sialome of Amazonian anophelines.</title>
        <authorList>
            <person name="Ribeiro J.M."/>
            <person name="Scarpassa V."/>
            <person name="Calvo E."/>
        </authorList>
    </citation>
    <scope>NUCLEOTIDE SEQUENCE</scope>
    <source>
        <tissue evidence="1">Salivary glands</tissue>
    </source>
</reference>
<organism evidence="1">
    <name type="scientific">Anopheles marajoara</name>
    <dbReference type="NCBI Taxonomy" id="58244"/>
    <lineage>
        <taxon>Eukaryota</taxon>
        <taxon>Metazoa</taxon>
        <taxon>Ecdysozoa</taxon>
        <taxon>Arthropoda</taxon>
        <taxon>Hexapoda</taxon>
        <taxon>Insecta</taxon>
        <taxon>Pterygota</taxon>
        <taxon>Neoptera</taxon>
        <taxon>Endopterygota</taxon>
        <taxon>Diptera</taxon>
        <taxon>Nematocera</taxon>
        <taxon>Culicoidea</taxon>
        <taxon>Culicidae</taxon>
        <taxon>Anophelinae</taxon>
        <taxon>Anopheles</taxon>
    </lineage>
</organism>